<dbReference type="Gene3D" id="3.30.420.10">
    <property type="entry name" value="Ribonuclease H-like superfamily/Ribonuclease H"/>
    <property type="match status" value="1"/>
</dbReference>
<comment type="subcellular location">
    <subcellularLocation>
        <location evidence="1">Nucleus</location>
    </subcellularLocation>
</comment>
<evidence type="ECO:0000313" key="6">
    <source>
        <dbReference type="Proteomes" id="UP000054359"/>
    </source>
</evidence>
<protein>
    <submittedName>
        <fullName evidence="5">Transposable element Tcb1 transposase</fullName>
    </submittedName>
</protein>
<dbReference type="InterPro" id="IPR047655">
    <property type="entry name" value="Transpos_IS630-like"/>
</dbReference>
<name>A0A087TH02_STEMI</name>
<dbReference type="NCBIfam" id="NF033545">
    <property type="entry name" value="transpos_IS630"/>
    <property type="match status" value="1"/>
</dbReference>
<dbReference type="PANTHER" id="PTHR23022">
    <property type="entry name" value="TRANSPOSABLE ELEMENT-RELATED"/>
    <property type="match status" value="1"/>
</dbReference>
<dbReference type="AlphaFoldDB" id="A0A087TH02"/>
<dbReference type="GO" id="GO:0015074">
    <property type="term" value="P:DNA integration"/>
    <property type="evidence" value="ECO:0007669"/>
    <property type="project" value="InterPro"/>
</dbReference>
<evidence type="ECO:0000259" key="4">
    <source>
        <dbReference type="Pfam" id="PF14529"/>
    </source>
</evidence>
<dbReference type="PANTHER" id="PTHR23022:SF135">
    <property type="entry name" value="SI:DKEY-77F5.3"/>
    <property type="match status" value="1"/>
</dbReference>
<dbReference type="InterPro" id="IPR036397">
    <property type="entry name" value="RNaseH_sf"/>
</dbReference>
<dbReference type="STRING" id="407821.A0A087TH02"/>
<evidence type="ECO:0000259" key="2">
    <source>
        <dbReference type="Pfam" id="PF01498"/>
    </source>
</evidence>
<dbReference type="InterPro" id="IPR038717">
    <property type="entry name" value="Tc1-like_DDE_dom"/>
</dbReference>
<reference evidence="5 6" key="1">
    <citation type="submission" date="2013-11" db="EMBL/GenBank/DDBJ databases">
        <title>Genome sequencing of Stegodyphus mimosarum.</title>
        <authorList>
            <person name="Bechsgaard J."/>
        </authorList>
    </citation>
    <scope>NUCLEOTIDE SEQUENCE [LARGE SCALE GENOMIC DNA]</scope>
</reference>
<dbReference type="SUPFAM" id="SSF56219">
    <property type="entry name" value="DNase I-like"/>
    <property type="match status" value="1"/>
</dbReference>
<dbReference type="InterPro" id="IPR036691">
    <property type="entry name" value="Endo/exonu/phosph_ase_sf"/>
</dbReference>
<feature type="non-terminal residue" evidence="5">
    <location>
        <position position="411"/>
    </location>
</feature>
<feature type="domain" description="Tc1-like transposase DDE" evidence="3">
    <location>
        <begin position="138"/>
        <end position="282"/>
    </location>
</feature>
<dbReference type="Pfam" id="PF13358">
    <property type="entry name" value="DDE_3"/>
    <property type="match status" value="1"/>
</dbReference>
<dbReference type="OrthoDB" id="10045182at2759"/>
<dbReference type="InterPro" id="IPR002492">
    <property type="entry name" value="Transposase_Tc1-like"/>
</dbReference>
<dbReference type="InterPro" id="IPR005135">
    <property type="entry name" value="Endo/exonuclease/phosphatase"/>
</dbReference>
<evidence type="ECO:0000313" key="5">
    <source>
        <dbReference type="EMBL" id="KFM64391.1"/>
    </source>
</evidence>
<proteinExistence type="predicted"/>
<gene>
    <name evidence="5" type="ORF">X975_14743</name>
</gene>
<dbReference type="EMBL" id="KK115190">
    <property type="protein sequence ID" value="KFM64391.1"/>
    <property type="molecule type" value="Genomic_DNA"/>
</dbReference>
<dbReference type="GO" id="GO:0006313">
    <property type="term" value="P:DNA transposition"/>
    <property type="evidence" value="ECO:0007669"/>
    <property type="project" value="InterPro"/>
</dbReference>
<dbReference type="GO" id="GO:0005634">
    <property type="term" value="C:nucleus"/>
    <property type="evidence" value="ECO:0007669"/>
    <property type="project" value="UniProtKB-SubCell"/>
</dbReference>
<evidence type="ECO:0000256" key="1">
    <source>
        <dbReference type="ARBA" id="ARBA00004123"/>
    </source>
</evidence>
<dbReference type="Pfam" id="PF14529">
    <property type="entry name" value="Exo_endo_phos_2"/>
    <property type="match status" value="1"/>
</dbReference>
<feature type="domain" description="Transposase Tc1-like" evidence="2">
    <location>
        <begin position="58"/>
        <end position="127"/>
    </location>
</feature>
<accession>A0A087TH02</accession>
<dbReference type="InterPro" id="IPR052338">
    <property type="entry name" value="Transposase_5"/>
</dbReference>
<dbReference type="GO" id="GO:0003824">
    <property type="term" value="F:catalytic activity"/>
    <property type="evidence" value="ECO:0007669"/>
    <property type="project" value="InterPro"/>
</dbReference>
<sequence length="411" mass="47087">MIIGFRAKGGSISETAEFVNCSRAAVVKVYRAWQNGTVQNQRRGKCGAPRAIDDRGERRLRRCVRADRRATVEQLTTKMNQGATKSVSQSTIQRTLLRLGLRSRRLVRAPMLTAVHRRRRLEFARQYSSWTSTEWRQVAFSDESRFMLHRTDGRWRIRRETSERNHPATIAGTVQAGGGSIMVWGMFSWHSSRLASLVEGTMDQYKYASVLADHVHPYMRIVFPQDDGIFQQDNARCHTAASVRAWFEEHQDEFTVLPWPANSPDLNPIEHLWDQIDRVVRATDPQPRNLAQLATDCIVAITIHVEQKRLSNLTVYFSPAEELEPYLLHLENVFNLYNDFLILGDFNSENFNWGARDLDARGTTTYDFIAQNGLKLLNTKDFSPTFVSAVGIGWTDLVLCSDGLDVRNMEY</sequence>
<dbReference type="GO" id="GO:0003677">
    <property type="term" value="F:DNA binding"/>
    <property type="evidence" value="ECO:0007669"/>
    <property type="project" value="InterPro"/>
</dbReference>
<dbReference type="SUPFAM" id="SSF46689">
    <property type="entry name" value="Homeodomain-like"/>
    <property type="match status" value="1"/>
</dbReference>
<dbReference type="InterPro" id="IPR009057">
    <property type="entry name" value="Homeodomain-like_sf"/>
</dbReference>
<evidence type="ECO:0000259" key="3">
    <source>
        <dbReference type="Pfam" id="PF13358"/>
    </source>
</evidence>
<feature type="domain" description="Endonuclease/exonuclease/phosphatase" evidence="4">
    <location>
        <begin position="313"/>
        <end position="407"/>
    </location>
</feature>
<dbReference type="Proteomes" id="UP000054359">
    <property type="component" value="Unassembled WGS sequence"/>
</dbReference>
<dbReference type="Pfam" id="PF01498">
    <property type="entry name" value="HTH_Tnp_Tc3_2"/>
    <property type="match status" value="1"/>
</dbReference>
<organism evidence="5 6">
    <name type="scientific">Stegodyphus mimosarum</name>
    <name type="common">African social velvet spider</name>
    <dbReference type="NCBI Taxonomy" id="407821"/>
    <lineage>
        <taxon>Eukaryota</taxon>
        <taxon>Metazoa</taxon>
        <taxon>Ecdysozoa</taxon>
        <taxon>Arthropoda</taxon>
        <taxon>Chelicerata</taxon>
        <taxon>Arachnida</taxon>
        <taxon>Araneae</taxon>
        <taxon>Araneomorphae</taxon>
        <taxon>Entelegynae</taxon>
        <taxon>Eresoidea</taxon>
        <taxon>Eresidae</taxon>
        <taxon>Stegodyphus</taxon>
    </lineage>
</organism>
<keyword evidence="6" id="KW-1185">Reference proteome</keyword>